<comment type="caution">
    <text evidence="6">The sequence shown here is derived from an EMBL/GenBank/DDBJ whole genome shotgun (WGS) entry which is preliminary data.</text>
</comment>
<gene>
    <name evidence="6" type="ORF">Glove_227g163</name>
</gene>
<dbReference type="AlphaFoldDB" id="A0A397IDY6"/>
<dbReference type="OrthoDB" id="432528at2759"/>
<keyword evidence="2" id="KW-0677">Repeat</keyword>
<dbReference type="Gene3D" id="2.120.10.80">
    <property type="entry name" value="Kelch-type beta propeller"/>
    <property type="match status" value="2"/>
</dbReference>
<evidence type="ECO:0008006" key="8">
    <source>
        <dbReference type="Google" id="ProtNLM"/>
    </source>
</evidence>
<evidence type="ECO:0000256" key="1">
    <source>
        <dbReference type="ARBA" id="ARBA00022441"/>
    </source>
</evidence>
<feature type="region of interest" description="Disordered" evidence="3">
    <location>
        <begin position="363"/>
        <end position="387"/>
    </location>
</feature>
<keyword evidence="7" id="KW-1185">Reference proteome</keyword>
<accession>A0A397IDY6</accession>
<feature type="chain" id="PRO_5017385487" description="Galactose oxidase" evidence="5">
    <location>
        <begin position="26"/>
        <end position="444"/>
    </location>
</feature>
<feature type="transmembrane region" description="Helical" evidence="4">
    <location>
        <begin position="394"/>
        <end position="418"/>
    </location>
</feature>
<evidence type="ECO:0000256" key="5">
    <source>
        <dbReference type="SAM" id="SignalP"/>
    </source>
</evidence>
<keyword evidence="4" id="KW-0812">Transmembrane</keyword>
<organism evidence="6 7">
    <name type="scientific">Diversispora epigaea</name>
    <dbReference type="NCBI Taxonomy" id="1348612"/>
    <lineage>
        <taxon>Eukaryota</taxon>
        <taxon>Fungi</taxon>
        <taxon>Fungi incertae sedis</taxon>
        <taxon>Mucoromycota</taxon>
        <taxon>Glomeromycotina</taxon>
        <taxon>Glomeromycetes</taxon>
        <taxon>Diversisporales</taxon>
        <taxon>Diversisporaceae</taxon>
        <taxon>Diversispora</taxon>
    </lineage>
</organism>
<dbReference type="PANTHER" id="PTHR46093:SF18">
    <property type="entry name" value="FIBRONECTIN TYPE-III DOMAIN-CONTAINING PROTEIN"/>
    <property type="match status" value="1"/>
</dbReference>
<dbReference type="PANTHER" id="PTHR46093">
    <property type="entry name" value="ACYL-COA-BINDING DOMAIN-CONTAINING PROTEIN 5"/>
    <property type="match status" value="1"/>
</dbReference>
<proteinExistence type="predicted"/>
<sequence length="444" mass="47951">MKRFKNQNFLILFFISLSLILPVYSYKPLGTYAHSTALVDNKLYVIGGIDLSAVSVTFKNVFYLDLGTSFKVESPSWVDLSTDSSTPFYSGWTTAAVGGSDNKIIYLFGGVQYDVSHTDAYSGFTWQFDTTSNTWSQPSFSGTEPTRRREMDAVSDANGKIYIFSGIYDTVLGASVNKRIADMIIVGTIDKDYAYGSTTGIPLGRIDYTATILSNGVIVYIGGWDGGMLSYSSLSTYDTTTDTWANVTASGTSSLETRYGHSAVLTTDGRIIVYGGLNFNGYTPSPILIVLDTNTFKWSSPSTSGSPEAEPVIYHSADIYDKYMIIAFGNLTSTTTDPTGPSSQIYILDVDKYNWISSYTSSATTTTPDKPNGTSGPYTSTTSGSDSGGLSSKAIGIIVAVCVGSVGVCILIIAALCIGFKKFVKKPKDTPQPYRPPQHQKWAA</sequence>
<dbReference type="EMBL" id="PQFF01000210">
    <property type="protein sequence ID" value="RHZ74119.1"/>
    <property type="molecule type" value="Genomic_DNA"/>
</dbReference>
<keyword evidence="5" id="KW-0732">Signal</keyword>
<evidence type="ECO:0000256" key="4">
    <source>
        <dbReference type="SAM" id="Phobius"/>
    </source>
</evidence>
<evidence type="ECO:0000313" key="6">
    <source>
        <dbReference type="EMBL" id="RHZ74119.1"/>
    </source>
</evidence>
<dbReference type="InterPro" id="IPR015915">
    <property type="entry name" value="Kelch-typ_b-propeller"/>
</dbReference>
<evidence type="ECO:0000313" key="7">
    <source>
        <dbReference type="Proteomes" id="UP000266861"/>
    </source>
</evidence>
<evidence type="ECO:0000256" key="3">
    <source>
        <dbReference type="SAM" id="MobiDB-lite"/>
    </source>
</evidence>
<reference evidence="6 7" key="1">
    <citation type="submission" date="2018-08" db="EMBL/GenBank/DDBJ databases">
        <title>Genome and evolution of the arbuscular mycorrhizal fungus Diversispora epigaea (formerly Glomus versiforme) and its bacterial endosymbionts.</title>
        <authorList>
            <person name="Sun X."/>
            <person name="Fei Z."/>
            <person name="Harrison M."/>
        </authorList>
    </citation>
    <scope>NUCLEOTIDE SEQUENCE [LARGE SCALE GENOMIC DNA]</scope>
    <source>
        <strain evidence="6 7">IT104</strain>
    </source>
</reference>
<keyword evidence="4" id="KW-0472">Membrane</keyword>
<evidence type="ECO:0000256" key="2">
    <source>
        <dbReference type="ARBA" id="ARBA00022737"/>
    </source>
</evidence>
<protein>
    <recommendedName>
        <fullName evidence="8">Galactose oxidase</fullName>
    </recommendedName>
</protein>
<keyword evidence="1" id="KW-0880">Kelch repeat</keyword>
<dbReference type="SUPFAM" id="SSF117281">
    <property type="entry name" value="Kelch motif"/>
    <property type="match status" value="2"/>
</dbReference>
<dbReference type="STRING" id="1348612.A0A397IDY6"/>
<dbReference type="Proteomes" id="UP000266861">
    <property type="component" value="Unassembled WGS sequence"/>
</dbReference>
<dbReference type="Pfam" id="PF24681">
    <property type="entry name" value="Kelch_KLHDC2_KLHL20_DRC7"/>
    <property type="match status" value="1"/>
</dbReference>
<name>A0A397IDY6_9GLOM</name>
<keyword evidence="4" id="KW-1133">Transmembrane helix</keyword>
<feature type="signal peptide" evidence="5">
    <location>
        <begin position="1"/>
        <end position="25"/>
    </location>
</feature>